<organism evidence="2 3">
    <name type="scientific">Leucosporidium creatinivorum</name>
    <dbReference type="NCBI Taxonomy" id="106004"/>
    <lineage>
        <taxon>Eukaryota</taxon>
        <taxon>Fungi</taxon>
        <taxon>Dikarya</taxon>
        <taxon>Basidiomycota</taxon>
        <taxon>Pucciniomycotina</taxon>
        <taxon>Microbotryomycetes</taxon>
        <taxon>Leucosporidiales</taxon>
        <taxon>Leucosporidium</taxon>
    </lineage>
</organism>
<evidence type="ECO:0000256" key="1">
    <source>
        <dbReference type="SAM" id="MobiDB-lite"/>
    </source>
</evidence>
<evidence type="ECO:0000313" key="2">
    <source>
        <dbReference type="EMBL" id="ORY72923.1"/>
    </source>
</evidence>
<proteinExistence type="predicted"/>
<dbReference type="AlphaFoldDB" id="A0A1Y2EMZ3"/>
<comment type="caution">
    <text evidence="2">The sequence shown here is derived from an EMBL/GenBank/DDBJ whole genome shotgun (WGS) entry which is preliminary data.</text>
</comment>
<feature type="region of interest" description="Disordered" evidence="1">
    <location>
        <begin position="117"/>
        <end position="229"/>
    </location>
</feature>
<reference evidence="2 3" key="1">
    <citation type="submission" date="2016-07" db="EMBL/GenBank/DDBJ databases">
        <title>Pervasive Adenine N6-methylation of Active Genes in Fungi.</title>
        <authorList>
            <consortium name="DOE Joint Genome Institute"/>
            <person name="Mondo S.J."/>
            <person name="Dannebaum R.O."/>
            <person name="Kuo R.C."/>
            <person name="Labutti K."/>
            <person name="Haridas S."/>
            <person name="Kuo A."/>
            <person name="Salamov A."/>
            <person name="Ahrendt S.R."/>
            <person name="Lipzen A."/>
            <person name="Sullivan W."/>
            <person name="Andreopoulos W.B."/>
            <person name="Clum A."/>
            <person name="Lindquist E."/>
            <person name="Daum C."/>
            <person name="Ramamoorthy G.K."/>
            <person name="Gryganskyi A."/>
            <person name="Culley D."/>
            <person name="Magnuson J.K."/>
            <person name="James T.Y."/>
            <person name="O'Malley M.A."/>
            <person name="Stajich J.E."/>
            <person name="Spatafora J.W."/>
            <person name="Visel A."/>
            <person name="Grigoriev I.V."/>
        </authorList>
    </citation>
    <scope>NUCLEOTIDE SEQUENCE [LARGE SCALE GENOMIC DNA]</scope>
    <source>
        <strain evidence="2 3">62-1032</strain>
    </source>
</reference>
<feature type="compositionally biased region" description="Pro residues" evidence="1">
    <location>
        <begin position="201"/>
        <end position="213"/>
    </location>
</feature>
<gene>
    <name evidence="2" type="ORF">BCR35DRAFT_333876</name>
</gene>
<name>A0A1Y2EMZ3_9BASI</name>
<dbReference type="EMBL" id="MCGR01000049">
    <property type="protein sequence ID" value="ORY72923.1"/>
    <property type="molecule type" value="Genomic_DNA"/>
</dbReference>
<protein>
    <submittedName>
        <fullName evidence="2">Uncharacterized protein</fullName>
    </submittedName>
</protein>
<keyword evidence="3" id="KW-1185">Reference proteome</keyword>
<evidence type="ECO:0000313" key="3">
    <source>
        <dbReference type="Proteomes" id="UP000193467"/>
    </source>
</evidence>
<feature type="compositionally biased region" description="Basic and acidic residues" evidence="1">
    <location>
        <begin position="130"/>
        <end position="148"/>
    </location>
</feature>
<dbReference type="Proteomes" id="UP000193467">
    <property type="component" value="Unassembled WGS sequence"/>
</dbReference>
<sequence length="339" mass="39767">MSTRPPNAKPALVSEPSIRLGNLPKCDFCASTLSRHHQTPLMQQAFTVHTRSRLLSRRRNMPFAPSPLFLQHQAEARDPRIRAENLRDEHWRASRRVEQSQADLALLKEKKGNIRSKLRRNSWEQGRLQNEMKRMGLEPAPRRRREDFNSETASSQEPPYLHTPPQPSTFSTHPRNGRPSPPAEGPILPVSPRSHVHHHPPPPQQASPLPPHEQPYNPRDPSTWFNGERPHELQRPAHQFELRDKDVWAQPGFRAPPAGQHHLLEEEDKRRKFERALEEQKRRETDELNPRKKWHHDLHKRAYRRAFHAVSRENLRSTVKKANVFKRRVHADEILRPKK</sequence>
<feature type="region of interest" description="Disordered" evidence="1">
    <location>
        <begin position="250"/>
        <end position="269"/>
    </location>
</feature>
<dbReference type="InParanoid" id="A0A1Y2EMZ3"/>
<accession>A0A1Y2EMZ3</accession>